<evidence type="ECO:0000313" key="2">
    <source>
        <dbReference type="EMBL" id="CAG6688525.1"/>
    </source>
</evidence>
<protein>
    <recommendedName>
        <fullName evidence="3">ATP synthase F0 subunit 8</fullName>
    </recommendedName>
</protein>
<dbReference type="EMBL" id="HBUF01110798">
    <property type="protein sequence ID" value="CAG6640149.1"/>
    <property type="molecule type" value="Transcribed_RNA"/>
</dbReference>
<organism evidence="2">
    <name type="scientific">Cacopsylla melanoneura</name>
    <dbReference type="NCBI Taxonomy" id="428564"/>
    <lineage>
        <taxon>Eukaryota</taxon>
        <taxon>Metazoa</taxon>
        <taxon>Ecdysozoa</taxon>
        <taxon>Arthropoda</taxon>
        <taxon>Hexapoda</taxon>
        <taxon>Insecta</taxon>
        <taxon>Pterygota</taxon>
        <taxon>Neoptera</taxon>
        <taxon>Paraneoptera</taxon>
        <taxon>Hemiptera</taxon>
        <taxon>Sternorrhyncha</taxon>
        <taxon>Psylloidea</taxon>
        <taxon>Psyllidae</taxon>
        <taxon>Psyllinae</taxon>
        <taxon>Cacopsylla</taxon>
    </lineage>
</organism>
<proteinExistence type="predicted"/>
<keyword evidence="1" id="KW-0732">Signal</keyword>
<feature type="signal peptide" evidence="1">
    <location>
        <begin position="1"/>
        <end position="24"/>
    </location>
</feature>
<evidence type="ECO:0000256" key="1">
    <source>
        <dbReference type="SAM" id="SignalP"/>
    </source>
</evidence>
<evidence type="ECO:0008006" key="3">
    <source>
        <dbReference type="Google" id="ProtNLM"/>
    </source>
</evidence>
<dbReference type="AlphaFoldDB" id="A0A8D8THG7"/>
<reference evidence="2" key="1">
    <citation type="submission" date="2021-05" db="EMBL/GenBank/DDBJ databases">
        <authorList>
            <person name="Alioto T."/>
            <person name="Alioto T."/>
            <person name="Gomez Garrido J."/>
        </authorList>
    </citation>
    <scope>NUCLEOTIDE SEQUENCE</scope>
</reference>
<dbReference type="EMBL" id="HBUF01287154">
    <property type="protein sequence ID" value="CAG6688525.1"/>
    <property type="molecule type" value="Transcribed_RNA"/>
</dbReference>
<feature type="chain" id="PRO_5036428694" description="ATP synthase F0 subunit 8" evidence="1">
    <location>
        <begin position="25"/>
        <end position="101"/>
    </location>
</feature>
<dbReference type="EMBL" id="HBUF01384521">
    <property type="protein sequence ID" value="CAG6731647.1"/>
    <property type="molecule type" value="Transcribed_RNA"/>
</dbReference>
<name>A0A8D8THG7_9HEMI</name>
<accession>A0A8D8THG7</accession>
<sequence>MTNLLRSPIAWWIMLEHWLRLPLPLLFQYRQQMNSIRCLRNLWKNWTSQLQTKQPCSASLTKRNGKSTAAEKWTKQTDQQRMPLTIQNNILNNFAISNLVL</sequence>